<evidence type="ECO:0000256" key="24">
    <source>
        <dbReference type="ARBA" id="ARBA00065357"/>
    </source>
</evidence>
<evidence type="ECO:0000256" key="7">
    <source>
        <dbReference type="ARBA" id="ARBA00022729"/>
    </source>
</evidence>
<dbReference type="OrthoDB" id="63989at2759"/>
<keyword evidence="15 25" id="KW-0472">Membrane</keyword>
<evidence type="ECO:0000313" key="28">
    <source>
        <dbReference type="EMBL" id="ONK71058.1"/>
    </source>
</evidence>
<evidence type="ECO:0000256" key="3">
    <source>
        <dbReference type="ARBA" id="ARBA00022527"/>
    </source>
</evidence>
<keyword evidence="16" id="KW-1015">Disulfide bond</keyword>
<keyword evidence="8" id="KW-0547">Nucleotide-binding</keyword>
<evidence type="ECO:0000256" key="16">
    <source>
        <dbReference type="ARBA" id="ARBA00023157"/>
    </source>
</evidence>
<dbReference type="InterPro" id="IPR045133">
    <property type="entry name" value="IRE1/2-like"/>
</dbReference>
<comment type="subcellular location">
    <subcellularLocation>
        <location evidence="1">Endoplasmic reticulum membrane</location>
        <topology evidence="1">Single-pass type I membrane protein</topology>
    </subcellularLocation>
</comment>
<dbReference type="Gene3D" id="1.20.1440.180">
    <property type="entry name" value="KEN domain"/>
    <property type="match status" value="1"/>
</dbReference>
<dbReference type="PROSITE" id="PS50011">
    <property type="entry name" value="PROTEIN_KINASE_DOM"/>
    <property type="match status" value="1"/>
</dbReference>
<keyword evidence="4" id="KW-0507">mRNA processing</keyword>
<evidence type="ECO:0000256" key="2">
    <source>
        <dbReference type="ARBA" id="ARBA00012513"/>
    </source>
</evidence>
<dbReference type="GO" id="GO:0036498">
    <property type="term" value="P:IRE1-mediated unfolded protein response"/>
    <property type="evidence" value="ECO:0007669"/>
    <property type="project" value="TreeGrafter"/>
</dbReference>
<dbReference type="InterPro" id="IPR010513">
    <property type="entry name" value="KEN_dom"/>
</dbReference>
<evidence type="ECO:0000256" key="23">
    <source>
        <dbReference type="ARBA" id="ARBA00048679"/>
    </source>
</evidence>
<keyword evidence="11" id="KW-0256">Endoplasmic reticulum</keyword>
<dbReference type="Gene3D" id="3.30.200.20">
    <property type="entry name" value="Phosphorylase Kinase, domain 1"/>
    <property type="match status" value="1"/>
</dbReference>
<keyword evidence="18" id="KW-0325">Glycoprotein</keyword>
<evidence type="ECO:0000256" key="9">
    <source>
        <dbReference type="ARBA" id="ARBA00022777"/>
    </source>
</evidence>
<dbReference type="PANTHER" id="PTHR13954:SF6">
    <property type="entry name" value="NON-SPECIFIC SERINE_THREONINE PROTEIN KINASE"/>
    <property type="match status" value="1"/>
</dbReference>
<dbReference type="GO" id="GO:0006397">
    <property type="term" value="P:mRNA processing"/>
    <property type="evidence" value="ECO:0007669"/>
    <property type="project" value="UniProtKB-KW"/>
</dbReference>
<evidence type="ECO:0000256" key="5">
    <source>
        <dbReference type="ARBA" id="ARBA00022679"/>
    </source>
</evidence>
<dbReference type="Gene3D" id="1.10.510.10">
    <property type="entry name" value="Transferase(Phosphotransferase) domain 1"/>
    <property type="match status" value="1"/>
</dbReference>
<dbReference type="AlphaFoldDB" id="A0A5P1EY53"/>
<dbReference type="Proteomes" id="UP000243459">
    <property type="component" value="Chromosome 4"/>
</dbReference>
<keyword evidence="19" id="KW-0508">mRNA splicing</keyword>
<evidence type="ECO:0000259" key="27">
    <source>
        <dbReference type="PROSITE" id="PS51392"/>
    </source>
</evidence>
<keyword evidence="14" id="KW-0805">Transcription regulation</keyword>
<dbReference type="InterPro" id="IPR000719">
    <property type="entry name" value="Prot_kinase_dom"/>
</dbReference>
<evidence type="ECO:0000256" key="10">
    <source>
        <dbReference type="ARBA" id="ARBA00022801"/>
    </source>
</evidence>
<evidence type="ECO:0000256" key="17">
    <source>
        <dbReference type="ARBA" id="ARBA00023163"/>
    </source>
</evidence>
<dbReference type="GO" id="GO:0005524">
    <property type="term" value="F:ATP binding"/>
    <property type="evidence" value="ECO:0007669"/>
    <property type="project" value="UniProtKB-KW"/>
</dbReference>
<dbReference type="EMBL" id="CM007384">
    <property type="protein sequence ID" value="ONK71058.1"/>
    <property type="molecule type" value="Genomic_DNA"/>
</dbReference>
<keyword evidence="3" id="KW-0723">Serine/threonine-protein kinase</keyword>
<evidence type="ECO:0000256" key="15">
    <source>
        <dbReference type="ARBA" id="ARBA00023136"/>
    </source>
</evidence>
<feature type="domain" description="Protein kinase" evidence="26">
    <location>
        <begin position="328"/>
        <end position="613"/>
    </location>
</feature>
<evidence type="ECO:0000256" key="19">
    <source>
        <dbReference type="ARBA" id="ARBA00023187"/>
    </source>
</evidence>
<evidence type="ECO:0000256" key="20">
    <source>
        <dbReference type="ARBA" id="ARBA00023230"/>
    </source>
</evidence>
<evidence type="ECO:0000256" key="21">
    <source>
        <dbReference type="ARBA" id="ARBA00023268"/>
    </source>
</evidence>
<evidence type="ECO:0000259" key="26">
    <source>
        <dbReference type="PROSITE" id="PS50011"/>
    </source>
</evidence>
<comment type="catalytic activity">
    <reaction evidence="22">
        <text>L-threonyl-[protein] + ATP = O-phospho-L-threonyl-[protein] + ADP + H(+)</text>
        <dbReference type="Rhea" id="RHEA:46608"/>
        <dbReference type="Rhea" id="RHEA-COMP:11060"/>
        <dbReference type="Rhea" id="RHEA-COMP:11605"/>
        <dbReference type="ChEBI" id="CHEBI:15378"/>
        <dbReference type="ChEBI" id="CHEBI:30013"/>
        <dbReference type="ChEBI" id="CHEBI:30616"/>
        <dbReference type="ChEBI" id="CHEBI:61977"/>
        <dbReference type="ChEBI" id="CHEBI:456216"/>
        <dbReference type="EC" id="2.7.11.1"/>
    </reaction>
</comment>
<dbReference type="GO" id="GO:0051082">
    <property type="term" value="F:unfolded protein binding"/>
    <property type="evidence" value="ECO:0007669"/>
    <property type="project" value="TreeGrafter"/>
</dbReference>
<keyword evidence="10" id="KW-0378">Hydrolase</keyword>
<keyword evidence="9" id="KW-0418">Kinase</keyword>
<dbReference type="EC" id="2.7.11.1" evidence="2"/>
<keyword evidence="21" id="KW-0511">Multifunctional enzyme</keyword>
<keyword evidence="13 25" id="KW-1133">Transmembrane helix</keyword>
<keyword evidence="7" id="KW-0732">Signal</keyword>
<reference evidence="29" key="1">
    <citation type="journal article" date="2017" name="Nat. Commun.">
        <title>The asparagus genome sheds light on the origin and evolution of a young Y chromosome.</title>
        <authorList>
            <person name="Harkess A."/>
            <person name="Zhou J."/>
            <person name="Xu C."/>
            <person name="Bowers J.E."/>
            <person name="Van der Hulst R."/>
            <person name="Ayyampalayam S."/>
            <person name="Mercati F."/>
            <person name="Riccardi P."/>
            <person name="McKain M.R."/>
            <person name="Kakrana A."/>
            <person name="Tang H."/>
            <person name="Ray J."/>
            <person name="Groenendijk J."/>
            <person name="Arikit S."/>
            <person name="Mathioni S.M."/>
            <person name="Nakano M."/>
            <person name="Shan H."/>
            <person name="Telgmann-Rauber A."/>
            <person name="Kanno A."/>
            <person name="Yue Z."/>
            <person name="Chen H."/>
            <person name="Li W."/>
            <person name="Chen Y."/>
            <person name="Xu X."/>
            <person name="Zhang Y."/>
            <person name="Luo S."/>
            <person name="Chen H."/>
            <person name="Gao J."/>
            <person name="Mao Z."/>
            <person name="Pires J.C."/>
            <person name="Luo M."/>
            <person name="Kudrna D."/>
            <person name="Wing R.A."/>
            <person name="Meyers B.C."/>
            <person name="Yi K."/>
            <person name="Kong H."/>
            <person name="Lavrijsen P."/>
            <person name="Sunseri F."/>
            <person name="Falavigna A."/>
            <person name="Ye Y."/>
            <person name="Leebens-Mack J.H."/>
            <person name="Chen G."/>
        </authorList>
    </citation>
    <scope>NUCLEOTIDE SEQUENCE [LARGE SCALE GENOMIC DNA]</scope>
    <source>
        <strain evidence="29">cv. DH0086</strain>
    </source>
</reference>
<evidence type="ECO:0000256" key="6">
    <source>
        <dbReference type="ARBA" id="ARBA00022692"/>
    </source>
</evidence>
<evidence type="ECO:0000256" key="18">
    <source>
        <dbReference type="ARBA" id="ARBA00023180"/>
    </source>
</evidence>
<proteinExistence type="predicted"/>
<dbReference type="CDD" id="cd10422">
    <property type="entry name" value="RNase_Ire1"/>
    <property type="match status" value="1"/>
</dbReference>
<sequence length="750" mass="83974">MLVRTDYSLKSIALPSNPTQITLGADKPLWQLSRSDIRAMYIKKGQSFSSNMGDKLALSSSSQIQVPVHILPMASKMRGAIDKDLMLPSASYPAYAQHGTREMLMLPMNPVVAKSVSEDFHSPVRNDKMQELLDDGHSSSGSSSAISDTAKNLLEYSADKRSIGEVFCEPGSLQSQSGDKCRDDNTSSIPLNINKDANSQIMKYDHTQTKTSNEMLAGLAYGILLLVAVTLSFIILVLLLLKLKRAVRHDVQMNDLKGKQSISPKKRKARRAGGVKNNVIVSNSNNVISSLESDTNGHTHAEKYWSQLFNRKVTAESPLDGRWVGKLFVSNSEIGRGSNGTVVLEGVYDGRRVAVKRLLCAHHDVALKEIQNLIVSDRHPNIVRLYGVEQDLDFVYISLELCSCSLSDLIQSCADSSMHPTDCGDQTIVSKKEHCGKSTNKDLELWRENGFPSSQLLKVMRDVVAGLAHLHELGIIHRDMKPQNVLISTDGLLNAKVSDMGISKRLLEDMSSLTHHATGCGSSGWQAPEQLLCGRQTRAVDLFSLGCILFFCITKGRHPFGTHIERDSNIVNNRIDLFLVDHMPEAWDLLSRLLNHDPNLRPSAAEVLHHPFFWNSEMRLTFLRDTSDRVELKDREGGSQLLKALENVASEAFGGKWGDKLDVAFITDMGRYRKYKFECTRDLLRVIRNKLNHYRELPEKLQAILGPVPEGFDSYFSSRFPKLLIEVYKVVHRYCREEDSFSKYFPSNLI</sequence>
<evidence type="ECO:0000313" key="29">
    <source>
        <dbReference type="Proteomes" id="UP000243459"/>
    </source>
</evidence>
<dbReference type="Pfam" id="PF06479">
    <property type="entry name" value="Ribonuc_2-5A"/>
    <property type="match status" value="1"/>
</dbReference>
<dbReference type="Pfam" id="PF00069">
    <property type="entry name" value="Pkinase"/>
    <property type="match status" value="1"/>
</dbReference>
<dbReference type="FunFam" id="1.20.1440.180:FF:000002">
    <property type="entry name" value="Serine/threonine-protein kinase/endoribonuclease IRE1"/>
    <property type="match status" value="1"/>
</dbReference>
<organism evidence="28 29">
    <name type="scientific">Asparagus officinalis</name>
    <name type="common">Garden asparagus</name>
    <dbReference type="NCBI Taxonomy" id="4686"/>
    <lineage>
        <taxon>Eukaryota</taxon>
        <taxon>Viridiplantae</taxon>
        <taxon>Streptophyta</taxon>
        <taxon>Embryophyta</taxon>
        <taxon>Tracheophyta</taxon>
        <taxon>Spermatophyta</taxon>
        <taxon>Magnoliopsida</taxon>
        <taxon>Liliopsida</taxon>
        <taxon>Asparagales</taxon>
        <taxon>Asparagaceae</taxon>
        <taxon>Asparagoideae</taxon>
        <taxon>Asparagus</taxon>
    </lineage>
</organism>
<evidence type="ECO:0000256" key="8">
    <source>
        <dbReference type="ARBA" id="ARBA00022741"/>
    </source>
</evidence>
<comment type="subunit">
    <text evidence="24">Homodimer; disulfide-linked. Dimer formation is driven by hydrophobic interactions within the N-terminal luminal domains and stabilized by disulfide bridges.</text>
</comment>
<dbReference type="InterPro" id="IPR008271">
    <property type="entry name" value="Ser/Thr_kinase_AS"/>
</dbReference>
<dbReference type="GO" id="GO:0004674">
    <property type="term" value="F:protein serine/threonine kinase activity"/>
    <property type="evidence" value="ECO:0007669"/>
    <property type="project" value="UniProtKB-KW"/>
</dbReference>
<keyword evidence="20" id="KW-0834">Unfolded protein response</keyword>
<dbReference type="SMART" id="SM00220">
    <property type="entry name" value="S_TKc"/>
    <property type="match status" value="1"/>
</dbReference>
<dbReference type="GO" id="GO:0004521">
    <property type="term" value="F:RNA endonuclease activity"/>
    <property type="evidence" value="ECO:0007669"/>
    <property type="project" value="InterPro"/>
</dbReference>
<dbReference type="GO" id="GO:1990604">
    <property type="term" value="C:IRE1-TRAF2-ASK1 complex"/>
    <property type="evidence" value="ECO:0007669"/>
    <property type="project" value="TreeGrafter"/>
</dbReference>
<comment type="catalytic activity">
    <reaction evidence="23">
        <text>L-seryl-[protein] + ATP = O-phospho-L-seryl-[protein] + ADP + H(+)</text>
        <dbReference type="Rhea" id="RHEA:17989"/>
        <dbReference type="Rhea" id="RHEA-COMP:9863"/>
        <dbReference type="Rhea" id="RHEA-COMP:11604"/>
        <dbReference type="ChEBI" id="CHEBI:15378"/>
        <dbReference type="ChEBI" id="CHEBI:29999"/>
        <dbReference type="ChEBI" id="CHEBI:30616"/>
        <dbReference type="ChEBI" id="CHEBI:83421"/>
        <dbReference type="ChEBI" id="CHEBI:456216"/>
        <dbReference type="EC" id="2.7.11.1"/>
    </reaction>
</comment>
<keyword evidence="17" id="KW-0804">Transcription</keyword>
<feature type="transmembrane region" description="Helical" evidence="25">
    <location>
        <begin position="219"/>
        <end position="241"/>
    </location>
</feature>
<dbReference type="SUPFAM" id="SSF56112">
    <property type="entry name" value="Protein kinase-like (PK-like)"/>
    <property type="match status" value="1"/>
</dbReference>
<dbReference type="PROSITE" id="PS51392">
    <property type="entry name" value="KEN"/>
    <property type="match status" value="1"/>
</dbReference>
<evidence type="ECO:0000256" key="12">
    <source>
        <dbReference type="ARBA" id="ARBA00022840"/>
    </source>
</evidence>
<gene>
    <name evidence="28" type="ORF">A4U43_C04F4270</name>
</gene>
<name>A0A5P1EY53_ASPOF</name>
<dbReference type="Gramene" id="ONK71058">
    <property type="protein sequence ID" value="ONK71058"/>
    <property type="gene ID" value="A4U43_C04F4270"/>
</dbReference>
<evidence type="ECO:0000256" key="14">
    <source>
        <dbReference type="ARBA" id="ARBA00023015"/>
    </source>
</evidence>
<dbReference type="GO" id="GO:0008380">
    <property type="term" value="P:RNA splicing"/>
    <property type="evidence" value="ECO:0007669"/>
    <property type="project" value="UniProtKB-KW"/>
</dbReference>
<keyword evidence="6 25" id="KW-0812">Transmembrane</keyword>
<dbReference type="SMART" id="SM00580">
    <property type="entry name" value="PUG"/>
    <property type="match status" value="1"/>
</dbReference>
<evidence type="ECO:0000256" key="25">
    <source>
        <dbReference type="SAM" id="Phobius"/>
    </source>
</evidence>
<protein>
    <recommendedName>
        <fullName evidence="2">non-specific serine/threonine protein kinase</fullName>
        <ecNumber evidence="2">2.7.11.1</ecNumber>
    </recommendedName>
</protein>
<dbReference type="FunFam" id="3.30.200.20:FF:000077">
    <property type="entry name" value="Putative Serine/threonine-protein kinase/endoribonuclease IRE1"/>
    <property type="match status" value="1"/>
</dbReference>
<keyword evidence="12" id="KW-0067">ATP-binding</keyword>
<dbReference type="GO" id="GO:0016787">
    <property type="term" value="F:hydrolase activity"/>
    <property type="evidence" value="ECO:0007669"/>
    <property type="project" value="UniProtKB-KW"/>
</dbReference>
<dbReference type="PANTHER" id="PTHR13954">
    <property type="entry name" value="IRE1-RELATED"/>
    <property type="match status" value="1"/>
</dbReference>
<evidence type="ECO:0000256" key="4">
    <source>
        <dbReference type="ARBA" id="ARBA00022664"/>
    </source>
</evidence>
<evidence type="ECO:0000256" key="13">
    <source>
        <dbReference type="ARBA" id="ARBA00022989"/>
    </source>
</evidence>
<dbReference type="PROSITE" id="PS00108">
    <property type="entry name" value="PROTEIN_KINASE_ST"/>
    <property type="match status" value="1"/>
</dbReference>
<dbReference type="InterPro" id="IPR038357">
    <property type="entry name" value="KEN_sf"/>
</dbReference>
<evidence type="ECO:0000256" key="11">
    <source>
        <dbReference type="ARBA" id="ARBA00022824"/>
    </source>
</evidence>
<dbReference type="FunFam" id="1.10.510.10:FF:000463">
    <property type="entry name" value="Serine/threonine-protein kinase/endoribonuclease IRE1a"/>
    <property type="match status" value="1"/>
</dbReference>
<accession>A0A5P1EY53</accession>
<evidence type="ECO:0000256" key="22">
    <source>
        <dbReference type="ARBA" id="ARBA00047899"/>
    </source>
</evidence>
<keyword evidence="29" id="KW-1185">Reference proteome</keyword>
<keyword evidence="5" id="KW-0808">Transferase</keyword>
<feature type="domain" description="KEN" evidence="27">
    <location>
        <begin position="616"/>
        <end position="747"/>
    </location>
</feature>
<evidence type="ECO:0000256" key="1">
    <source>
        <dbReference type="ARBA" id="ARBA00004115"/>
    </source>
</evidence>
<dbReference type="InterPro" id="IPR011009">
    <property type="entry name" value="Kinase-like_dom_sf"/>
</dbReference>